<feature type="chain" id="PRO_5047126996" evidence="2">
    <location>
        <begin position="19"/>
        <end position="221"/>
    </location>
</feature>
<name>A0ABQ8QKF3_9AGAR</name>
<feature type="signal peptide" evidence="2">
    <location>
        <begin position="1"/>
        <end position="18"/>
    </location>
</feature>
<keyword evidence="2" id="KW-0732">Signal</keyword>
<evidence type="ECO:0000313" key="3">
    <source>
        <dbReference type="EMBL" id="KAJ3998933.1"/>
    </source>
</evidence>
<protein>
    <submittedName>
        <fullName evidence="3">Uncharacterized protein</fullName>
    </submittedName>
</protein>
<evidence type="ECO:0000256" key="1">
    <source>
        <dbReference type="SAM" id="MobiDB-lite"/>
    </source>
</evidence>
<dbReference type="Proteomes" id="UP001163828">
    <property type="component" value="Unassembled WGS sequence"/>
</dbReference>
<evidence type="ECO:0000256" key="2">
    <source>
        <dbReference type="SAM" id="SignalP"/>
    </source>
</evidence>
<keyword evidence="4" id="KW-1185">Reference proteome</keyword>
<proteinExistence type="predicted"/>
<gene>
    <name evidence="3" type="ORF">F5050DRAFT_1710098</name>
</gene>
<evidence type="ECO:0000313" key="4">
    <source>
        <dbReference type="Proteomes" id="UP001163828"/>
    </source>
</evidence>
<sequence length="221" mass="24864">MLLSISYVLLGIVAVIHAIPVDSGITYPTRQTAPSHPPHVDPRPPQPHSQLKPISKDKIYIRFMHPEPTGTGCPVFQIKEEMSLILEKYRQHINVNKPFEFSFLNRYDENIESDRHDFEFWGEGVGGDCGRSESPCEVVYNDDIVEVERHNPSAVMATISTASTDGVLDVTYAIRHLVLLNSVHPVSDEILAPGCFEEGRHVIYVCKGGKNERIFDISQRV</sequence>
<dbReference type="EMBL" id="MU790548">
    <property type="protein sequence ID" value="KAJ3998933.1"/>
    <property type="molecule type" value="Genomic_DNA"/>
</dbReference>
<accession>A0ABQ8QKF3</accession>
<reference evidence="3" key="1">
    <citation type="submission" date="2022-08" db="EMBL/GenBank/DDBJ databases">
        <authorList>
            <consortium name="DOE Joint Genome Institute"/>
            <person name="Min B."/>
            <person name="Riley R."/>
            <person name="Sierra-Patev S."/>
            <person name="Naranjo-Ortiz M."/>
            <person name="Looney B."/>
            <person name="Konkel Z."/>
            <person name="Slot J.C."/>
            <person name="Sakamoto Y."/>
            <person name="Steenwyk J.L."/>
            <person name="Rokas A."/>
            <person name="Carro J."/>
            <person name="Camarero S."/>
            <person name="Ferreira P."/>
            <person name="Molpeceres G."/>
            <person name="Ruiz-Duenas F.J."/>
            <person name="Serrano A."/>
            <person name="Henrissat B."/>
            <person name="Drula E."/>
            <person name="Hughes K.W."/>
            <person name="Mata J.L."/>
            <person name="Ishikawa N.K."/>
            <person name="Vargas-Isla R."/>
            <person name="Ushijima S."/>
            <person name="Smith C.A."/>
            <person name="Ahrendt S."/>
            <person name="Andreopoulos W."/>
            <person name="He G."/>
            <person name="Labutti K."/>
            <person name="Lipzen A."/>
            <person name="Ng V."/>
            <person name="Sandor L."/>
            <person name="Barry K."/>
            <person name="Martinez A.T."/>
            <person name="Xiao Y."/>
            <person name="Gibbons J.G."/>
            <person name="Terashima K."/>
            <person name="Hibbett D.S."/>
            <person name="Grigoriev I.V."/>
        </authorList>
    </citation>
    <scope>NUCLEOTIDE SEQUENCE</scope>
    <source>
        <strain evidence="3">TFB10827</strain>
    </source>
</reference>
<comment type="caution">
    <text evidence="3">The sequence shown here is derived from an EMBL/GenBank/DDBJ whole genome shotgun (WGS) entry which is preliminary data.</text>
</comment>
<organism evidence="3 4">
    <name type="scientific">Lentinula boryana</name>
    <dbReference type="NCBI Taxonomy" id="40481"/>
    <lineage>
        <taxon>Eukaryota</taxon>
        <taxon>Fungi</taxon>
        <taxon>Dikarya</taxon>
        <taxon>Basidiomycota</taxon>
        <taxon>Agaricomycotina</taxon>
        <taxon>Agaricomycetes</taxon>
        <taxon>Agaricomycetidae</taxon>
        <taxon>Agaricales</taxon>
        <taxon>Marasmiineae</taxon>
        <taxon>Omphalotaceae</taxon>
        <taxon>Lentinula</taxon>
    </lineage>
</organism>
<feature type="region of interest" description="Disordered" evidence="1">
    <location>
        <begin position="28"/>
        <end position="51"/>
    </location>
</feature>